<gene>
    <name evidence="2" type="ORF">PABY_17420</name>
</gene>
<keyword evidence="1" id="KW-1133">Transmembrane helix</keyword>
<evidence type="ECO:0000256" key="1">
    <source>
        <dbReference type="SAM" id="Phobius"/>
    </source>
</evidence>
<dbReference type="EMBL" id="AP028907">
    <property type="protein sequence ID" value="BES82175.1"/>
    <property type="molecule type" value="Genomic_DNA"/>
</dbReference>
<name>A0ABM8IXC0_9CREN</name>
<evidence type="ECO:0000313" key="2">
    <source>
        <dbReference type="EMBL" id="BES82175.1"/>
    </source>
</evidence>
<evidence type="ECO:0000313" key="3">
    <source>
        <dbReference type="Proteomes" id="UP001341135"/>
    </source>
</evidence>
<feature type="transmembrane region" description="Helical" evidence="1">
    <location>
        <begin position="54"/>
        <end position="73"/>
    </location>
</feature>
<sequence>MEAVRRVAEYLAAAEKCRQRYLSLIASSAAWTASLLLGYMAVSLLGAESRWGPLALIAVVAASYAAAYGAVFGPPRLPGLIARRLHVLAVAAVLAAVVAAGPSGRGSDGALLLLLALPTLKRAARLAGTRRAELLARGLAVPLLVVALTGAVQGKLLGFTPFIVATAEAFVATVAAKRMVVCGDEALRALQGAAES</sequence>
<keyword evidence="1" id="KW-0472">Membrane</keyword>
<keyword evidence="1" id="KW-0812">Transmembrane</keyword>
<proteinExistence type="predicted"/>
<protein>
    <submittedName>
        <fullName evidence="2">Uncharacterized protein</fullName>
    </submittedName>
</protein>
<reference evidence="2 3" key="1">
    <citation type="submission" date="2023-09" db="EMBL/GenBank/DDBJ databases">
        <title>Pyrofollis japonicus gen. nov. sp. nov., a novel member of the family Pyrodictiaceae isolated from the Iheya North hydrothermal field.</title>
        <authorList>
            <person name="Miyazaki U."/>
            <person name="Sanari M."/>
            <person name="Tame A."/>
            <person name="Kitajima M."/>
            <person name="Okamoto A."/>
            <person name="Sawayama S."/>
            <person name="Miyazaki J."/>
            <person name="Takai K."/>
            <person name="Nakagawa S."/>
        </authorList>
    </citation>
    <scope>NUCLEOTIDE SEQUENCE [LARGE SCALE GENOMIC DNA]</scope>
    <source>
        <strain evidence="2 3">AV2</strain>
    </source>
</reference>
<organism evidence="2 3">
    <name type="scientific">Pyrodictium abyssi</name>
    <dbReference type="NCBI Taxonomy" id="54256"/>
    <lineage>
        <taxon>Archaea</taxon>
        <taxon>Thermoproteota</taxon>
        <taxon>Thermoprotei</taxon>
        <taxon>Desulfurococcales</taxon>
        <taxon>Pyrodictiaceae</taxon>
        <taxon>Pyrodictium</taxon>
    </lineage>
</organism>
<feature type="transmembrane region" description="Helical" evidence="1">
    <location>
        <begin position="85"/>
        <end position="103"/>
    </location>
</feature>
<accession>A0ABM8IXC0</accession>
<feature type="transmembrane region" description="Helical" evidence="1">
    <location>
        <begin position="21"/>
        <end position="42"/>
    </location>
</feature>
<keyword evidence="3" id="KW-1185">Reference proteome</keyword>
<dbReference type="Proteomes" id="UP001341135">
    <property type="component" value="Chromosome"/>
</dbReference>